<dbReference type="SUPFAM" id="SSF46785">
    <property type="entry name" value="Winged helix' DNA-binding domain"/>
    <property type="match status" value="1"/>
</dbReference>
<dbReference type="SMART" id="SM00100">
    <property type="entry name" value="cNMP"/>
    <property type="match status" value="1"/>
</dbReference>
<keyword evidence="7" id="KW-0418">Kinase</keyword>
<dbReference type="PRINTS" id="PR00034">
    <property type="entry name" value="HTHCRP"/>
</dbReference>
<proteinExistence type="predicted"/>
<dbReference type="InterPro" id="IPR036388">
    <property type="entry name" value="WH-like_DNA-bd_sf"/>
</dbReference>
<protein>
    <submittedName>
        <fullName evidence="7">cAMP-binding domain of CRP or a regulatory subunit of cAMP-dependent protein kinases</fullName>
    </submittedName>
</protein>
<evidence type="ECO:0000256" key="3">
    <source>
        <dbReference type="ARBA" id="ARBA00023163"/>
    </source>
</evidence>
<feature type="domain" description="HTH crp-type" evidence="6">
    <location>
        <begin position="218"/>
        <end position="293"/>
    </location>
</feature>
<keyword evidence="3" id="KW-0804">Transcription</keyword>
<reference evidence="7 8" key="1">
    <citation type="submission" date="2016-11" db="EMBL/GenBank/DDBJ databases">
        <authorList>
            <person name="Jaros S."/>
            <person name="Januszkiewicz K."/>
            <person name="Wedrychowicz H."/>
        </authorList>
    </citation>
    <scope>NUCLEOTIDE SEQUENCE [LARGE SCALE GENOMIC DNA]</scope>
    <source>
        <strain evidence="7 8">DSM 14916</strain>
    </source>
</reference>
<keyword evidence="7" id="KW-0808">Transferase</keyword>
<evidence type="ECO:0000259" key="6">
    <source>
        <dbReference type="PROSITE" id="PS51063"/>
    </source>
</evidence>
<evidence type="ECO:0000256" key="4">
    <source>
        <dbReference type="SAM" id="MobiDB-lite"/>
    </source>
</evidence>
<keyword evidence="1" id="KW-0805">Transcription regulation</keyword>
<dbReference type="Pfam" id="PF13545">
    <property type="entry name" value="HTH_Crp_2"/>
    <property type="match status" value="1"/>
</dbReference>
<evidence type="ECO:0000256" key="2">
    <source>
        <dbReference type="ARBA" id="ARBA00023125"/>
    </source>
</evidence>
<dbReference type="GO" id="GO:0016301">
    <property type="term" value="F:kinase activity"/>
    <property type="evidence" value="ECO:0007669"/>
    <property type="project" value="UniProtKB-KW"/>
</dbReference>
<dbReference type="Pfam" id="PF00027">
    <property type="entry name" value="cNMP_binding"/>
    <property type="match status" value="1"/>
</dbReference>
<dbReference type="InterPro" id="IPR012318">
    <property type="entry name" value="HTH_CRP"/>
</dbReference>
<dbReference type="RefSeq" id="WP_073137562.1">
    <property type="nucleotide sequence ID" value="NZ_FQZF01000025.1"/>
</dbReference>
<dbReference type="InterPro" id="IPR018490">
    <property type="entry name" value="cNMP-bd_dom_sf"/>
</dbReference>
<feature type="region of interest" description="Disordered" evidence="4">
    <location>
        <begin position="322"/>
        <end position="354"/>
    </location>
</feature>
<dbReference type="CDD" id="cd00038">
    <property type="entry name" value="CAP_ED"/>
    <property type="match status" value="1"/>
</dbReference>
<keyword evidence="8" id="KW-1185">Reference proteome</keyword>
<dbReference type="SMART" id="SM00419">
    <property type="entry name" value="HTH_CRP"/>
    <property type="match status" value="1"/>
</dbReference>
<keyword evidence="2" id="KW-0238">DNA-binding</keyword>
<dbReference type="PROSITE" id="PS51063">
    <property type="entry name" value="HTH_CRP_2"/>
    <property type="match status" value="1"/>
</dbReference>
<organism evidence="7 8">
    <name type="scientific">Muricoccus roseus</name>
    <dbReference type="NCBI Taxonomy" id="198092"/>
    <lineage>
        <taxon>Bacteria</taxon>
        <taxon>Pseudomonadati</taxon>
        <taxon>Pseudomonadota</taxon>
        <taxon>Alphaproteobacteria</taxon>
        <taxon>Acetobacterales</taxon>
        <taxon>Roseomonadaceae</taxon>
        <taxon>Muricoccus</taxon>
    </lineage>
</organism>
<sequence length="367" mass="39570">MGSSILRTLSAHSGFSFPVALAGLAILRLRPHPGGTAIRTVSGPDEHRAAPTARLGRLGRDWHRITKAPKPASLPRPRLVLRPLPAPGTDQPAERAEADNQAVSFGPEAEIYRQGSPVHHWYEVVSGAVRAVLHGADGRRQIVSFHFPGDLFGFDDVAGVHGLTVEAAAEHETVVLRHGRARLDALAAGDPSVASWLGVLNQQRLGHAHGHLMLLGRKSSAERLASFLLEMRARLPPSPVETPTSYSLPMDRTDIADYLGITLETVCRTLQSLRRSGVIELCGHRRVRILDLRQLMRLSGDPAAEAPAAVSVELARTGHVPQAATHERAAGHRSASSVPRPPAARTRESRPTLPRAQLGGVVGFRIR</sequence>
<dbReference type="STRING" id="198092.SAMN02745194_03758"/>
<accession>A0A1M6NAX2</accession>
<dbReference type="PANTHER" id="PTHR24567">
    <property type="entry name" value="CRP FAMILY TRANSCRIPTIONAL REGULATORY PROTEIN"/>
    <property type="match status" value="1"/>
</dbReference>
<evidence type="ECO:0000313" key="8">
    <source>
        <dbReference type="Proteomes" id="UP000184387"/>
    </source>
</evidence>
<dbReference type="SUPFAM" id="SSF51206">
    <property type="entry name" value="cAMP-binding domain-like"/>
    <property type="match status" value="1"/>
</dbReference>
<evidence type="ECO:0000313" key="7">
    <source>
        <dbReference type="EMBL" id="SHJ92845.1"/>
    </source>
</evidence>
<feature type="domain" description="Cyclic nucleotide-binding" evidence="5">
    <location>
        <begin position="111"/>
        <end position="153"/>
    </location>
</feature>
<evidence type="ECO:0000259" key="5">
    <source>
        <dbReference type="PROSITE" id="PS50042"/>
    </source>
</evidence>
<dbReference type="InterPro" id="IPR000595">
    <property type="entry name" value="cNMP-bd_dom"/>
</dbReference>
<dbReference type="PROSITE" id="PS50042">
    <property type="entry name" value="CNMP_BINDING_3"/>
    <property type="match status" value="1"/>
</dbReference>
<dbReference type="Gene3D" id="1.10.10.10">
    <property type="entry name" value="Winged helix-like DNA-binding domain superfamily/Winged helix DNA-binding domain"/>
    <property type="match status" value="1"/>
</dbReference>
<dbReference type="CDD" id="cd00092">
    <property type="entry name" value="HTH_CRP"/>
    <property type="match status" value="1"/>
</dbReference>
<dbReference type="PANTHER" id="PTHR24567:SF75">
    <property type="entry name" value="FUMARATE AND NITRATE REDUCTION REGULATORY PROTEIN"/>
    <property type="match status" value="1"/>
</dbReference>
<dbReference type="GO" id="GO:0003700">
    <property type="term" value="F:DNA-binding transcription factor activity"/>
    <property type="evidence" value="ECO:0007669"/>
    <property type="project" value="TreeGrafter"/>
</dbReference>
<evidence type="ECO:0000256" key="1">
    <source>
        <dbReference type="ARBA" id="ARBA00023015"/>
    </source>
</evidence>
<name>A0A1M6NAX2_9PROT</name>
<dbReference type="Proteomes" id="UP000184387">
    <property type="component" value="Unassembled WGS sequence"/>
</dbReference>
<dbReference type="Gene3D" id="2.60.120.10">
    <property type="entry name" value="Jelly Rolls"/>
    <property type="match status" value="1"/>
</dbReference>
<dbReference type="AlphaFoldDB" id="A0A1M6NAX2"/>
<dbReference type="InterPro" id="IPR050397">
    <property type="entry name" value="Env_Response_Regulators"/>
</dbReference>
<dbReference type="InterPro" id="IPR036390">
    <property type="entry name" value="WH_DNA-bd_sf"/>
</dbReference>
<dbReference type="GO" id="GO:0003677">
    <property type="term" value="F:DNA binding"/>
    <property type="evidence" value="ECO:0007669"/>
    <property type="project" value="UniProtKB-KW"/>
</dbReference>
<gene>
    <name evidence="7" type="ORF">SAMN02745194_03758</name>
</gene>
<dbReference type="InterPro" id="IPR014710">
    <property type="entry name" value="RmlC-like_jellyroll"/>
</dbReference>
<dbReference type="EMBL" id="FQZF01000025">
    <property type="protein sequence ID" value="SHJ92845.1"/>
    <property type="molecule type" value="Genomic_DNA"/>
</dbReference>
<dbReference type="GO" id="GO:0005829">
    <property type="term" value="C:cytosol"/>
    <property type="evidence" value="ECO:0007669"/>
    <property type="project" value="TreeGrafter"/>
</dbReference>